<protein>
    <submittedName>
        <fullName evidence="1">Uncharacterized protein</fullName>
    </submittedName>
</protein>
<organism evidence="1 2">
    <name type="scientific">Streptomyces citrinus</name>
    <dbReference type="NCBI Taxonomy" id="3118173"/>
    <lineage>
        <taxon>Bacteria</taxon>
        <taxon>Bacillati</taxon>
        <taxon>Actinomycetota</taxon>
        <taxon>Actinomycetes</taxon>
        <taxon>Kitasatosporales</taxon>
        <taxon>Streptomycetaceae</taxon>
        <taxon>Streptomyces</taxon>
    </lineage>
</organism>
<dbReference type="EMBL" id="CP146022">
    <property type="protein sequence ID" value="WWQ65494.1"/>
    <property type="molecule type" value="Genomic_DNA"/>
</dbReference>
<evidence type="ECO:0000313" key="2">
    <source>
        <dbReference type="Proteomes" id="UP001432251"/>
    </source>
</evidence>
<reference evidence="1" key="1">
    <citation type="journal article" date="2025" name="Int. J. Syst. Evol. Microbiol.">
        <title>Streptomyces citrinus sp. nov., with yellow diffusible pigment.</title>
        <authorList>
            <person name="He Y."/>
            <person name="Yang E."/>
            <person name="Xu J."/>
            <person name="Sun Y."/>
            <person name="Sun L."/>
        </authorList>
    </citation>
    <scope>NUCLEOTIDE SEQUENCE</scope>
    <source>
        <strain evidence="1">Q6</strain>
    </source>
</reference>
<proteinExistence type="predicted"/>
<name>A0ACD5AF36_9ACTN</name>
<sequence length="276" mass="29609">MGRGRRSAGHPAGEAQLGAAADAYARCSRVERLLWRRLAVFAASDDGFDRPSVREVCGSGALPAAEVLAVFDRLAPQLLVGAADGHRYRMPPAQQALGARELGLNGERWIAVLHHRRWALGVARQACEWWGAGRQDEARALALRELPDLRAAMDPATGPLSPHAEAGTSLEIVVALWFLWTACGRAAEGRGLLRHALALHRDPRRPARCGSPRGWSSTSARPRPPTRCSARRGRRRCGPATTTASASSRTCGVAGAAAGAHGRGGRRVPRRARTDR</sequence>
<accession>A0ACD5AF36</accession>
<evidence type="ECO:0000313" key="1">
    <source>
        <dbReference type="EMBL" id="WWQ65494.1"/>
    </source>
</evidence>
<keyword evidence="2" id="KW-1185">Reference proteome</keyword>
<dbReference type="Proteomes" id="UP001432251">
    <property type="component" value="Chromosome"/>
</dbReference>
<gene>
    <name evidence="1" type="ORF">V2W30_20665</name>
</gene>